<keyword evidence="1" id="KW-0472">Membrane</keyword>
<name>A0A1A6LPH1_VIBSP</name>
<reference evidence="3" key="2">
    <citation type="submission" date="2022-01" db="EMBL/GenBank/DDBJ databases">
        <title>Vibrio aestuarianus Clade A and Clade B isolates are associated with Pacific oyster (Crassostrea gigas) disease outbreaks across Ireland.</title>
        <authorList>
            <person name="Coyle N."/>
            <person name="O'Toole C."/>
            <person name="Thomas J.C.L."/>
            <person name="Ryder D."/>
            <person name="Cheslett D."/>
            <person name="Feist S."/>
            <person name="Bean T."/>
            <person name="Joseph A."/>
            <person name="Waina A."/>
            <person name="Feil E."/>
            <person name="Verner-Jeffreys D.W."/>
        </authorList>
    </citation>
    <scope>NUCLEOTIDE SEQUENCE</scope>
    <source>
        <strain evidence="3">S/17/14 A</strain>
    </source>
</reference>
<dbReference type="OrthoDB" id="5876298at2"/>
<evidence type="ECO:0000256" key="1">
    <source>
        <dbReference type="SAM" id="Phobius"/>
    </source>
</evidence>
<dbReference type="EMBL" id="PIFK01000005">
    <property type="protein sequence ID" value="PTP38943.1"/>
    <property type="molecule type" value="Genomic_DNA"/>
</dbReference>
<feature type="domain" description="TadE-like" evidence="2">
    <location>
        <begin position="7"/>
        <end position="49"/>
    </location>
</feature>
<comment type="caution">
    <text evidence="3">The sequence shown here is derived from an EMBL/GenBank/DDBJ whole genome shotgun (WGS) entry which is preliminary data.</text>
</comment>
<keyword evidence="1" id="KW-1133">Transmembrane helix</keyword>
<reference evidence="5 6" key="1">
    <citation type="submission" date="2017-11" db="EMBL/GenBank/DDBJ databases">
        <title>Population delineation of vibrios coincides with oyster pathogenicity.</title>
        <authorList>
            <person name="Bruto M."/>
            <person name="Labreuche Y."/>
            <person name="James A."/>
            <person name="Piel D."/>
            <person name="Chenivesse S."/>
            <person name="Petton B."/>
            <person name="Polz M.F."/>
            <person name="Le Roux F."/>
        </authorList>
    </citation>
    <scope>NUCLEOTIDE SEQUENCE [LARGE SCALE GENOMIC DNA]</scope>
    <source>
        <strain evidence="5 6">FF_144</strain>
    </source>
</reference>
<dbReference type="Proteomes" id="UP001159663">
    <property type="component" value="Unassembled WGS sequence"/>
</dbReference>
<dbReference type="AlphaFoldDB" id="A0A1A6LPH1"/>
<dbReference type="EMBL" id="JAKMYX010000012">
    <property type="protein sequence ID" value="MDH5920451.1"/>
    <property type="molecule type" value="Genomic_DNA"/>
</dbReference>
<protein>
    <submittedName>
        <fullName evidence="3">Pilus assembly protein</fullName>
    </submittedName>
</protein>
<feature type="transmembrane region" description="Helical" evidence="1">
    <location>
        <begin position="12"/>
        <end position="35"/>
    </location>
</feature>
<evidence type="ECO:0000313" key="5">
    <source>
        <dbReference type="EMBL" id="PTP38943.1"/>
    </source>
</evidence>
<dbReference type="InterPro" id="IPR012495">
    <property type="entry name" value="TadE-like_dom"/>
</dbReference>
<reference evidence="4" key="3">
    <citation type="submission" date="2023-07" db="EMBL/GenBank/DDBJ databases">
        <title>Genome content predicts the carbon catabolic preferences of heterotrophic bacteria.</title>
        <authorList>
            <person name="Gralka M."/>
        </authorList>
    </citation>
    <scope>NUCLEOTIDE SEQUENCE</scope>
    <source>
        <strain evidence="4">6E02</strain>
    </source>
</reference>
<gene>
    <name evidence="5" type="ORF">CWO07_03550</name>
    <name evidence="3" type="ORF">L8R85_05365</name>
    <name evidence="4" type="ORF">Q8W42_04205</name>
</gene>
<proteinExistence type="predicted"/>
<dbReference type="RefSeq" id="WP_004732812.1">
    <property type="nucleotide sequence ID" value="NZ_AP025509.1"/>
</dbReference>
<accession>A0A1A6LPH1</accession>
<dbReference type="Proteomes" id="UP000244197">
    <property type="component" value="Unassembled WGS sequence"/>
</dbReference>
<evidence type="ECO:0000313" key="7">
    <source>
        <dbReference type="Proteomes" id="UP001159663"/>
    </source>
</evidence>
<dbReference type="Proteomes" id="UP001177935">
    <property type="component" value="Unassembled WGS sequence"/>
</dbReference>
<organism evidence="3 7">
    <name type="scientific">Vibrio splendidus</name>
    <dbReference type="NCBI Taxonomy" id="29497"/>
    <lineage>
        <taxon>Bacteria</taxon>
        <taxon>Pseudomonadati</taxon>
        <taxon>Pseudomonadota</taxon>
        <taxon>Gammaproteobacteria</taxon>
        <taxon>Vibrionales</taxon>
        <taxon>Vibrionaceae</taxon>
        <taxon>Vibrio</taxon>
    </lineage>
</organism>
<evidence type="ECO:0000313" key="4">
    <source>
        <dbReference type="EMBL" id="MDP2499906.1"/>
    </source>
</evidence>
<dbReference type="EMBL" id="JAUYVL010000001">
    <property type="protein sequence ID" value="MDP2499906.1"/>
    <property type="molecule type" value="Genomic_DNA"/>
</dbReference>
<evidence type="ECO:0000313" key="6">
    <source>
        <dbReference type="Proteomes" id="UP000244197"/>
    </source>
</evidence>
<evidence type="ECO:0000313" key="3">
    <source>
        <dbReference type="EMBL" id="MDH5920451.1"/>
    </source>
</evidence>
<keyword evidence="1" id="KW-0812">Transmembrane</keyword>
<evidence type="ECO:0000259" key="2">
    <source>
        <dbReference type="Pfam" id="PF07811"/>
    </source>
</evidence>
<dbReference type="Pfam" id="PF07811">
    <property type="entry name" value="TadE"/>
    <property type="match status" value="1"/>
</dbReference>
<sequence>MLSRQKGAQTVEFAMLVVPFLILIIGFFEICRLLLVNIILDVAVNAGVREAKTRPISPISDQAFAETIAKFPLIDKSKLVLDPSPLYAENFSDLVNEKPVSKSRAVLGEYKVSYSFSFALLPNLSTQFSESIGNMTTLKRKVLVSYDNK</sequence>